<sequence>MYKAFYGLSFDPFTKEVINKNFYKSYHFNQALSRLDFLKQHKGFGLITGEPGTGKSSLVRYFKESLNPNLFKCVYIPLSTLTVMDFYRALCDGLGVEPANRKVTIFKQIQESIFNYSSNKNITPIIILDEVQFLKNSVLDDLRIIFNFQMDSKDLALVLLTGQTNFINQINRSNHEALRQRISVSYHMEGLTSNEVKDYVLSRLGAAGCNEPIFEDDCYELIYTMTNGQFRQINSLARICLIAAASKGSRTISKEDLFQAQKEASIITD</sequence>
<evidence type="ECO:0000313" key="2">
    <source>
        <dbReference type="EMBL" id="MBE6059367.1"/>
    </source>
</evidence>
<feature type="domain" description="AAA+ ATPase" evidence="1">
    <location>
        <begin position="41"/>
        <end position="183"/>
    </location>
</feature>
<dbReference type="InterPro" id="IPR052026">
    <property type="entry name" value="ExeA_AAA_ATPase_DNA-bind"/>
</dbReference>
<dbReference type="GO" id="GO:0016887">
    <property type="term" value="F:ATP hydrolysis activity"/>
    <property type="evidence" value="ECO:0007669"/>
    <property type="project" value="InterPro"/>
</dbReference>
<dbReference type="Proteomes" id="UP000768462">
    <property type="component" value="Unassembled WGS sequence"/>
</dbReference>
<name>A0A927ZI70_9CLOT</name>
<dbReference type="PANTHER" id="PTHR35894">
    <property type="entry name" value="GENERAL SECRETION PATHWAY PROTEIN A-RELATED"/>
    <property type="match status" value="1"/>
</dbReference>
<organism evidence="2 3">
    <name type="scientific">Clostridium sulfidigenes</name>
    <dbReference type="NCBI Taxonomy" id="318464"/>
    <lineage>
        <taxon>Bacteria</taxon>
        <taxon>Bacillati</taxon>
        <taxon>Bacillota</taxon>
        <taxon>Clostridia</taxon>
        <taxon>Eubacteriales</taxon>
        <taxon>Clostridiaceae</taxon>
        <taxon>Clostridium</taxon>
    </lineage>
</organism>
<dbReference type="InterPro" id="IPR027417">
    <property type="entry name" value="P-loop_NTPase"/>
</dbReference>
<dbReference type="PANTHER" id="PTHR35894:SF1">
    <property type="entry name" value="PHOSPHORIBULOKINASE _ URIDINE KINASE FAMILY"/>
    <property type="match status" value="1"/>
</dbReference>
<accession>A0A927ZI70</accession>
<dbReference type="SUPFAM" id="SSF52540">
    <property type="entry name" value="P-loop containing nucleoside triphosphate hydrolases"/>
    <property type="match status" value="1"/>
</dbReference>
<dbReference type="Pfam" id="PF13401">
    <property type="entry name" value="AAA_22"/>
    <property type="match status" value="1"/>
</dbReference>
<evidence type="ECO:0000313" key="3">
    <source>
        <dbReference type="Proteomes" id="UP000768462"/>
    </source>
</evidence>
<protein>
    <submittedName>
        <fullName evidence="2">AAA family ATPase</fullName>
    </submittedName>
</protein>
<dbReference type="SMART" id="SM00382">
    <property type="entry name" value="AAA"/>
    <property type="match status" value="1"/>
</dbReference>
<dbReference type="EMBL" id="SVCM01000048">
    <property type="protein sequence ID" value="MBE6059367.1"/>
    <property type="molecule type" value="Genomic_DNA"/>
</dbReference>
<dbReference type="Gene3D" id="3.40.50.300">
    <property type="entry name" value="P-loop containing nucleotide triphosphate hydrolases"/>
    <property type="match status" value="1"/>
</dbReference>
<evidence type="ECO:0000259" key="1">
    <source>
        <dbReference type="SMART" id="SM00382"/>
    </source>
</evidence>
<proteinExistence type="predicted"/>
<dbReference type="AlphaFoldDB" id="A0A927ZI70"/>
<dbReference type="InterPro" id="IPR003593">
    <property type="entry name" value="AAA+_ATPase"/>
</dbReference>
<comment type="caution">
    <text evidence="2">The sequence shown here is derived from an EMBL/GenBank/DDBJ whole genome shotgun (WGS) entry which is preliminary data.</text>
</comment>
<reference evidence="2" key="1">
    <citation type="submission" date="2019-04" db="EMBL/GenBank/DDBJ databases">
        <title>Evolution of Biomass-Degrading Anaerobic Consortia Revealed by Metagenomics.</title>
        <authorList>
            <person name="Peng X."/>
        </authorList>
    </citation>
    <scope>NUCLEOTIDE SEQUENCE</scope>
    <source>
        <strain evidence="2">SIG254</strain>
    </source>
</reference>
<dbReference type="CDD" id="cd00009">
    <property type="entry name" value="AAA"/>
    <property type="match status" value="1"/>
</dbReference>
<gene>
    <name evidence="2" type="ORF">E7215_04240</name>
</gene>
<dbReference type="InterPro" id="IPR049945">
    <property type="entry name" value="AAA_22"/>
</dbReference>